<reference evidence="1 2" key="1">
    <citation type="journal article" date="2021" name="Elife">
        <title>Chloroplast acquisition without the gene transfer in kleptoplastic sea slugs, Plakobranchus ocellatus.</title>
        <authorList>
            <person name="Maeda T."/>
            <person name="Takahashi S."/>
            <person name="Yoshida T."/>
            <person name="Shimamura S."/>
            <person name="Takaki Y."/>
            <person name="Nagai Y."/>
            <person name="Toyoda A."/>
            <person name="Suzuki Y."/>
            <person name="Arimoto A."/>
            <person name="Ishii H."/>
            <person name="Satoh N."/>
            <person name="Nishiyama T."/>
            <person name="Hasebe M."/>
            <person name="Maruyama T."/>
            <person name="Minagawa J."/>
            <person name="Obokata J."/>
            <person name="Shigenobu S."/>
        </authorList>
    </citation>
    <scope>NUCLEOTIDE SEQUENCE [LARGE SCALE GENOMIC DNA]</scope>
</reference>
<organism evidence="1 2">
    <name type="scientific">Elysia marginata</name>
    <dbReference type="NCBI Taxonomy" id="1093978"/>
    <lineage>
        <taxon>Eukaryota</taxon>
        <taxon>Metazoa</taxon>
        <taxon>Spiralia</taxon>
        <taxon>Lophotrochozoa</taxon>
        <taxon>Mollusca</taxon>
        <taxon>Gastropoda</taxon>
        <taxon>Heterobranchia</taxon>
        <taxon>Euthyneura</taxon>
        <taxon>Panpulmonata</taxon>
        <taxon>Sacoglossa</taxon>
        <taxon>Placobranchoidea</taxon>
        <taxon>Plakobranchidae</taxon>
        <taxon>Elysia</taxon>
    </lineage>
</organism>
<dbReference type="Proteomes" id="UP000762676">
    <property type="component" value="Unassembled WGS sequence"/>
</dbReference>
<proteinExistence type="predicted"/>
<name>A0AAV4HKD1_9GAST</name>
<keyword evidence="2" id="KW-1185">Reference proteome</keyword>
<sequence>MGQAPGCKFPPAIQGRWNFTYQHAKSLEIWQRNSTLHLMNGSSVRFLCDKRDGSVFVFRARRFVNENQDAIMCVEFTPMVDDPFYSYQLSRHNTTSFLVMTVSITFYSYQLSRHNSGSYLDGQLKAVSKSETVYIHLHCDWIGSPARPEFLYP</sequence>
<evidence type="ECO:0000313" key="2">
    <source>
        <dbReference type="Proteomes" id="UP000762676"/>
    </source>
</evidence>
<evidence type="ECO:0008006" key="3">
    <source>
        <dbReference type="Google" id="ProtNLM"/>
    </source>
</evidence>
<comment type="caution">
    <text evidence="1">The sequence shown here is derived from an EMBL/GenBank/DDBJ whole genome shotgun (WGS) entry which is preliminary data.</text>
</comment>
<dbReference type="AlphaFoldDB" id="A0AAV4HKD1"/>
<evidence type="ECO:0000313" key="1">
    <source>
        <dbReference type="EMBL" id="GFR98663.1"/>
    </source>
</evidence>
<accession>A0AAV4HKD1</accession>
<dbReference type="EMBL" id="BMAT01005709">
    <property type="protein sequence ID" value="GFR98663.1"/>
    <property type="molecule type" value="Genomic_DNA"/>
</dbReference>
<gene>
    <name evidence="1" type="ORF">ElyMa_002774200</name>
</gene>
<protein>
    <recommendedName>
        <fullName evidence="3">Lipocalin/cytosolic fatty-acid binding domain-containing protein</fullName>
    </recommendedName>
</protein>